<dbReference type="EMBL" id="CP015596">
    <property type="protein sequence ID" value="ANE79503.1"/>
    <property type="molecule type" value="Genomic_DNA"/>
</dbReference>
<keyword evidence="2" id="KW-1185">Reference proteome</keyword>
<dbReference type="Proteomes" id="UP000077143">
    <property type="component" value="Chromosome"/>
</dbReference>
<reference evidence="1 2" key="1">
    <citation type="submission" date="2016-05" db="EMBL/GenBank/DDBJ databases">
        <title>Complete genome sequence of a phthalic acid esters degrading Mycobacterium sp. YC-RL4.</title>
        <authorList>
            <person name="Ren L."/>
            <person name="Fan S."/>
            <person name="Ruth N."/>
            <person name="Jia Y."/>
            <person name="Wang J."/>
            <person name="Qiao C."/>
        </authorList>
    </citation>
    <scope>NUCLEOTIDE SEQUENCE [LARGE SCALE GENOMIC DNA]</scope>
    <source>
        <strain evidence="1 2">YC-RL4</strain>
    </source>
</reference>
<gene>
    <name evidence="1" type="ORF">A7U43_09330</name>
</gene>
<protein>
    <submittedName>
        <fullName evidence="1">Uncharacterized protein</fullName>
    </submittedName>
</protein>
<dbReference type="KEGG" id="madi:A7U43_09330"/>
<dbReference type="OrthoDB" id="3785441at2"/>
<dbReference type="RefSeq" id="WP_067993907.1">
    <property type="nucleotide sequence ID" value="NZ_CP015596.1"/>
</dbReference>
<dbReference type="Pfam" id="PF19457">
    <property type="entry name" value="DUF5994"/>
    <property type="match status" value="1"/>
</dbReference>
<organism evidence="1 2">
    <name type="scientific">Mycobacterium adipatum</name>
    <dbReference type="NCBI Taxonomy" id="1682113"/>
    <lineage>
        <taxon>Bacteria</taxon>
        <taxon>Bacillati</taxon>
        <taxon>Actinomycetota</taxon>
        <taxon>Actinomycetes</taxon>
        <taxon>Mycobacteriales</taxon>
        <taxon>Mycobacteriaceae</taxon>
        <taxon>Mycobacterium</taxon>
    </lineage>
</organism>
<accession>A0A172UK87</accession>
<name>A0A172UK87_9MYCO</name>
<dbReference type="STRING" id="1682113.A7U43_09330"/>
<evidence type="ECO:0000313" key="1">
    <source>
        <dbReference type="EMBL" id="ANE79503.1"/>
    </source>
</evidence>
<proteinExistence type="predicted"/>
<dbReference type="InterPro" id="IPR046036">
    <property type="entry name" value="DUF5994"/>
</dbReference>
<sequence>MVDVTAEHPTATRLAICGRTDERGTVDGAWWPSAYDLKATLPDLISVMGRWLGPVSRVLYDPSLFPSAPSRIIRGTTVISVDRYSLVASDTIYLTGTHTRNALLYVVPPQTDADHACDLLKRVESTTIPMTVRMLRALVGGHPAAREHLG</sequence>
<dbReference type="AlphaFoldDB" id="A0A172UK87"/>
<evidence type="ECO:0000313" key="2">
    <source>
        <dbReference type="Proteomes" id="UP000077143"/>
    </source>
</evidence>